<protein>
    <recommendedName>
        <fullName evidence="3">Pilus assembly protein</fullName>
    </recommendedName>
</protein>
<comment type="caution">
    <text evidence="1">The sequence shown here is derived from an EMBL/GenBank/DDBJ whole genome shotgun (WGS) entry which is preliminary data.</text>
</comment>
<reference evidence="1 2" key="1">
    <citation type="submission" date="2020-04" db="EMBL/GenBank/DDBJ databases">
        <title>Paraburkholderia sp. RP-4-7 isolated from soil.</title>
        <authorList>
            <person name="Dahal R.H."/>
        </authorList>
    </citation>
    <scope>NUCLEOTIDE SEQUENCE [LARGE SCALE GENOMIC DNA]</scope>
    <source>
        <strain evidence="1 2">RP-4-7</strain>
    </source>
</reference>
<sequence>MGYAILPMVAFLFYSGLQIMGWQTANSVPGAGPVGQMQSKQVISAQQAEMWGEACYNSASAQAGVVSSTVQVTLPAGVNAPASGGCITTATGTGGRNIYGYIPAAPGAVGKVQGDSNENLIWYRVTQQGSAISLVSGEAVAVPNQIAVGDLVDYSTTAN</sequence>
<dbReference type="AlphaFoldDB" id="A0A848ILG6"/>
<name>A0A848ILG6_9BURK</name>
<evidence type="ECO:0008006" key="3">
    <source>
        <dbReference type="Google" id="ProtNLM"/>
    </source>
</evidence>
<dbReference type="EMBL" id="JABBGJ010000049">
    <property type="protein sequence ID" value="NMM03158.1"/>
    <property type="molecule type" value="Genomic_DNA"/>
</dbReference>
<proteinExistence type="predicted"/>
<dbReference type="Proteomes" id="UP000544134">
    <property type="component" value="Unassembled WGS sequence"/>
</dbReference>
<gene>
    <name evidence="1" type="ORF">HHL24_35300</name>
</gene>
<evidence type="ECO:0000313" key="1">
    <source>
        <dbReference type="EMBL" id="NMM03158.1"/>
    </source>
</evidence>
<dbReference type="RefSeq" id="WP_169489910.1">
    <property type="nucleotide sequence ID" value="NZ_JABBGJ010000049.1"/>
</dbReference>
<keyword evidence="2" id="KW-1185">Reference proteome</keyword>
<accession>A0A848ILG6</accession>
<evidence type="ECO:0000313" key="2">
    <source>
        <dbReference type="Proteomes" id="UP000544134"/>
    </source>
</evidence>
<organism evidence="1 2">
    <name type="scientific">Paraburkholderia polaris</name>
    <dbReference type="NCBI Taxonomy" id="2728848"/>
    <lineage>
        <taxon>Bacteria</taxon>
        <taxon>Pseudomonadati</taxon>
        <taxon>Pseudomonadota</taxon>
        <taxon>Betaproteobacteria</taxon>
        <taxon>Burkholderiales</taxon>
        <taxon>Burkholderiaceae</taxon>
        <taxon>Paraburkholderia</taxon>
    </lineage>
</organism>